<dbReference type="GeneTree" id="ENSGT00940000162994"/>
<dbReference type="Gene3D" id="4.10.60.10">
    <property type="entry name" value="Zinc finger, CCHC-type"/>
    <property type="match status" value="1"/>
</dbReference>
<dbReference type="InterPro" id="IPR001878">
    <property type="entry name" value="Znf_CCHC"/>
</dbReference>
<feature type="domain" description="CCHC-type" evidence="6">
    <location>
        <begin position="496"/>
        <end position="509"/>
    </location>
</feature>
<dbReference type="InterPro" id="IPR010999">
    <property type="entry name" value="Retrovr_matrix"/>
</dbReference>
<keyword evidence="8" id="KW-1185">Reference proteome</keyword>
<feature type="compositionally biased region" description="Polar residues" evidence="5">
    <location>
        <begin position="120"/>
        <end position="131"/>
    </location>
</feature>
<keyword evidence="3" id="KW-0862">Zinc</keyword>
<name>A0ABI8A2R3_FELCA</name>
<keyword evidence="1" id="KW-0479">Metal-binding</keyword>
<reference evidence="7" key="3">
    <citation type="submission" date="2025-09" db="UniProtKB">
        <authorList>
            <consortium name="Ensembl"/>
        </authorList>
    </citation>
    <scope>IDENTIFICATION</scope>
    <source>
        <strain evidence="7">breed Abyssinian</strain>
    </source>
</reference>
<evidence type="ECO:0000256" key="3">
    <source>
        <dbReference type="ARBA" id="ARBA00022833"/>
    </source>
</evidence>
<evidence type="ECO:0000313" key="8">
    <source>
        <dbReference type="Proteomes" id="UP000823872"/>
    </source>
</evidence>
<dbReference type="SUPFAM" id="SSF47943">
    <property type="entry name" value="Retrovirus capsid protein, N-terminal core domain"/>
    <property type="match status" value="1"/>
</dbReference>
<dbReference type="Gene3D" id="1.10.150.490">
    <property type="entry name" value="Retroviral GAG p10 protein"/>
    <property type="match status" value="1"/>
</dbReference>
<dbReference type="Pfam" id="PF19317">
    <property type="entry name" value="Gag_p24_C"/>
    <property type="match status" value="1"/>
</dbReference>
<dbReference type="Pfam" id="PF00098">
    <property type="entry name" value="zf-CCHC"/>
    <property type="match status" value="1"/>
</dbReference>
<dbReference type="PANTHER" id="PTHR40389">
    <property type="entry name" value="ENDOGENOUS RETROVIRUS GROUP K MEMBER 24 GAG POLYPROTEIN-RELATED"/>
    <property type="match status" value="1"/>
</dbReference>
<dbReference type="InterPro" id="IPR045345">
    <property type="entry name" value="Gag_p24_C"/>
</dbReference>
<dbReference type="SUPFAM" id="SSF47836">
    <property type="entry name" value="Retroviral matrix proteins"/>
    <property type="match status" value="1"/>
</dbReference>
<evidence type="ECO:0000256" key="5">
    <source>
        <dbReference type="SAM" id="MobiDB-lite"/>
    </source>
</evidence>
<dbReference type="InterPro" id="IPR036875">
    <property type="entry name" value="Znf_CCHC_sf"/>
</dbReference>
<evidence type="ECO:0000259" key="6">
    <source>
        <dbReference type="PROSITE" id="PS50158"/>
    </source>
</evidence>
<dbReference type="InterPro" id="IPR008916">
    <property type="entry name" value="Retrov_capsid_C"/>
</dbReference>
<organism evidence="7 8">
    <name type="scientific">Felis catus</name>
    <name type="common">Cat</name>
    <name type="synonym">Felis silvestris catus</name>
    <dbReference type="NCBI Taxonomy" id="9685"/>
    <lineage>
        <taxon>Eukaryota</taxon>
        <taxon>Metazoa</taxon>
        <taxon>Chordata</taxon>
        <taxon>Craniata</taxon>
        <taxon>Vertebrata</taxon>
        <taxon>Euteleostomi</taxon>
        <taxon>Mammalia</taxon>
        <taxon>Eutheria</taxon>
        <taxon>Laurasiatheria</taxon>
        <taxon>Carnivora</taxon>
        <taxon>Feliformia</taxon>
        <taxon>Felidae</taxon>
        <taxon>Felinae</taxon>
        <taxon>Felis</taxon>
    </lineage>
</organism>
<dbReference type="InterPro" id="IPR050195">
    <property type="entry name" value="Primate_lentivir_Gag_pol-like"/>
</dbReference>
<dbReference type="Pfam" id="PF00607">
    <property type="entry name" value="Gag_p24"/>
    <property type="match status" value="1"/>
</dbReference>
<evidence type="ECO:0000313" key="7">
    <source>
        <dbReference type="Ensembl" id="ENSFCTP00005053529.1"/>
    </source>
</evidence>
<dbReference type="SUPFAM" id="SSF47353">
    <property type="entry name" value="Retrovirus capsid dimerization domain-like"/>
    <property type="match status" value="1"/>
</dbReference>
<dbReference type="Gene3D" id="1.10.375.10">
    <property type="entry name" value="Human Immunodeficiency Virus Type 1 Capsid Protein"/>
    <property type="match status" value="1"/>
</dbReference>
<accession>A0ABI8A2R3</accession>
<evidence type="ECO:0000256" key="2">
    <source>
        <dbReference type="ARBA" id="ARBA00022771"/>
    </source>
</evidence>
<keyword evidence="2 4" id="KW-0863">Zinc-finger</keyword>
<dbReference type="PANTHER" id="PTHR40389:SF3">
    <property type="entry name" value="IGE-BINDING PROTEIN"/>
    <property type="match status" value="1"/>
</dbReference>
<protein>
    <recommendedName>
        <fullName evidence="6">CCHC-type domain-containing protein</fullName>
    </recommendedName>
</protein>
<dbReference type="Ensembl" id="ENSFCTT00005076275.1">
    <property type="protein sequence ID" value="ENSFCTP00005053529.1"/>
    <property type="gene ID" value="ENSFCTG00005026970.1"/>
</dbReference>
<evidence type="ECO:0000256" key="1">
    <source>
        <dbReference type="ARBA" id="ARBA00022723"/>
    </source>
</evidence>
<dbReference type="PROSITE" id="PS50158">
    <property type="entry name" value="ZF_CCHC"/>
    <property type="match status" value="1"/>
</dbReference>
<dbReference type="SMART" id="SM00343">
    <property type="entry name" value="ZnF_C2HC"/>
    <property type="match status" value="2"/>
</dbReference>
<dbReference type="Pfam" id="PF02337">
    <property type="entry name" value="Gag_p10"/>
    <property type="match status" value="1"/>
</dbReference>
<feature type="region of interest" description="Disordered" evidence="5">
    <location>
        <begin position="110"/>
        <end position="170"/>
    </location>
</feature>
<dbReference type="SUPFAM" id="SSF57756">
    <property type="entry name" value="Retrovirus zinc finger-like domains"/>
    <property type="match status" value="2"/>
</dbReference>
<reference evidence="7" key="2">
    <citation type="submission" date="2025-08" db="UniProtKB">
        <authorList>
            <consortium name="Ensembl"/>
        </authorList>
    </citation>
    <scope>IDENTIFICATION</scope>
    <source>
        <strain evidence="7">breed Abyssinian</strain>
    </source>
</reference>
<dbReference type="InterPro" id="IPR003322">
    <property type="entry name" value="B_retro_matrix"/>
</dbReference>
<dbReference type="Proteomes" id="UP000823872">
    <property type="component" value="Chromosome E2"/>
</dbReference>
<dbReference type="Pfam" id="PF14787">
    <property type="entry name" value="zf-CCHC_5"/>
    <property type="match status" value="1"/>
</dbReference>
<reference evidence="7 8" key="1">
    <citation type="submission" date="2021-02" db="EMBL/GenBank/DDBJ databases">
        <title>Safari Cat Assemblies.</title>
        <authorList>
            <person name="Bredemeyer K.R."/>
            <person name="Murphy W.J."/>
        </authorList>
    </citation>
    <scope>NUCLEOTIDE SEQUENCE [LARGE SCALE GENOMIC DNA]</scope>
</reference>
<proteinExistence type="predicted"/>
<dbReference type="InterPro" id="IPR008919">
    <property type="entry name" value="Retrov_capsid_N"/>
</dbReference>
<dbReference type="Gene3D" id="1.10.1200.30">
    <property type="match status" value="1"/>
</dbReference>
<sequence length="608" mass="66955">MGQKQSAEHGYFVTALQALMKEKGIKVSQSALREFFDMVHDYCPWFPDGGTVDLKDWQRVGQELKNQMKICGAAVPGTLWSTWTCIKEVLDPQDSIEITSLSSEVAQPLMTSDAPVPPETTFSALSGQSRVPSPLPPLPLLEQLSVQDPENDDNSPFGDQGDDGPYLEDQKRPTFLAPLVQKVPLKRPSFQARDRCLPRLAFPITQNQQSTEPYPIMGATPLQRALYQAQQHGEDTSAFHAYPVIQQGGQRVYSTLSFKLLKDLKSSAAQYGPTATFTLSMLDNLSREALCPGDWKVIVQACLSVGDNLLWKVEFAENAEKQAMYNKRTNIPVDFNMLTGTGQYYDVGLQLDYPEIAYNQINTCAITAWKKLPSTGGRTEELSKIRQGPDEKYQDFVGRLLTAVSRIITDGEAGTIIVKQLAYENANSACQAAIRPWKNQGTLEDYIRLCAEIGPSYIQGITLAAALKGMDPLQVHAQLQGKNVKTNPGKLGGIVCFKCGQKGHMKAQCHSKKIIPTTPGLPSGPNINNKPATICPRCRRGYHWVNECRSKTDCNGNPLQGNWKRGQPQAPQTIAAMFPQAPSHPLCPTLETSQVSASYTAVPLPVQD</sequence>
<dbReference type="InterPro" id="IPR038124">
    <property type="entry name" value="B_retro_matrix_sf"/>
</dbReference>
<evidence type="ECO:0000256" key="4">
    <source>
        <dbReference type="PROSITE-ProRule" id="PRU00047"/>
    </source>
</evidence>